<evidence type="ECO:0000256" key="4">
    <source>
        <dbReference type="PIRSR" id="PIRSR600821-50"/>
    </source>
</evidence>
<dbReference type="Gene3D" id="3.20.20.10">
    <property type="entry name" value="Alanine racemase"/>
    <property type="match status" value="1"/>
</dbReference>
<dbReference type="SUPFAM" id="SSF51419">
    <property type="entry name" value="PLP-binding barrel"/>
    <property type="match status" value="1"/>
</dbReference>
<dbReference type="InterPro" id="IPR020622">
    <property type="entry name" value="Ala_racemase_pyridoxalP-BS"/>
</dbReference>
<dbReference type="NCBIfam" id="TIGR00492">
    <property type="entry name" value="alr"/>
    <property type="match status" value="1"/>
</dbReference>
<feature type="domain" description="Alanine racemase C-terminal" evidence="5">
    <location>
        <begin position="246"/>
        <end position="356"/>
    </location>
</feature>
<dbReference type="Pfam" id="PF00842">
    <property type="entry name" value="Ala_racemase_C"/>
    <property type="match status" value="1"/>
</dbReference>
<sequence>MTTPSDSPSLPRAIIDLAALRHNVARLVQLAAPAEVMLAVKANAYGHGLLPVARAGLEAGATSLAVLEIPAGLLLRDAGITVPLLAWLHGPQTDFQAGIEADIELGISALWQLDAIESAAANRPAVIHLKVDTGLSRNGASLEDWPALVDAALALQEAGVVRIRAAWSHLADASIADDEAALAEFERAVAVARERGAEFEILHLAASSAGIRMPEARFDLVRFGIAAYGISPFDDTSGAELGLVPVMRLEAPVTEVHLDGTTRTRLAIGFGDGVPTLGVAKASVFLNGARRPIVDIGVDTTVIDSGNDRVRVGDTAVVFGPGLDGEPTAEKWADWAETIGDEMVTGVMPRVQRVYVG</sequence>
<evidence type="ECO:0000256" key="2">
    <source>
        <dbReference type="ARBA" id="ARBA00022898"/>
    </source>
</evidence>
<dbReference type="GO" id="GO:0005829">
    <property type="term" value="C:cytosol"/>
    <property type="evidence" value="ECO:0007669"/>
    <property type="project" value="TreeGrafter"/>
</dbReference>
<dbReference type="PRINTS" id="PR00992">
    <property type="entry name" value="ALARACEMASE"/>
</dbReference>
<dbReference type="GO" id="GO:0009252">
    <property type="term" value="P:peptidoglycan biosynthetic process"/>
    <property type="evidence" value="ECO:0007669"/>
    <property type="project" value="TreeGrafter"/>
</dbReference>
<dbReference type="GO" id="GO:0008784">
    <property type="term" value="F:alanine racemase activity"/>
    <property type="evidence" value="ECO:0007669"/>
    <property type="project" value="UniProtKB-EC"/>
</dbReference>
<dbReference type="InterPro" id="IPR011079">
    <property type="entry name" value="Ala_racemase_C"/>
</dbReference>
<dbReference type="Proteomes" id="UP000474967">
    <property type="component" value="Unassembled WGS sequence"/>
</dbReference>
<dbReference type="InterPro" id="IPR000821">
    <property type="entry name" value="Ala_racemase"/>
</dbReference>
<evidence type="ECO:0000256" key="3">
    <source>
        <dbReference type="ARBA" id="ARBA00023235"/>
    </source>
</evidence>
<evidence type="ECO:0000259" key="5">
    <source>
        <dbReference type="SMART" id="SM01005"/>
    </source>
</evidence>
<dbReference type="InterPro" id="IPR001608">
    <property type="entry name" value="Ala_racemase_N"/>
</dbReference>
<name>A0A6L9XYT8_9MICO</name>
<keyword evidence="3 6" id="KW-0413">Isomerase</keyword>
<dbReference type="Gene3D" id="2.40.37.10">
    <property type="entry name" value="Lyase, Ornithine Decarboxylase, Chain A, domain 1"/>
    <property type="match status" value="1"/>
</dbReference>
<protein>
    <submittedName>
        <fullName evidence="6">Alanine racemase</fullName>
        <ecNumber evidence="6">5.1.1.1</ecNumber>
    </submittedName>
</protein>
<dbReference type="SUPFAM" id="SSF50621">
    <property type="entry name" value="Alanine racemase C-terminal domain-like"/>
    <property type="match status" value="1"/>
</dbReference>
<evidence type="ECO:0000313" key="6">
    <source>
        <dbReference type="EMBL" id="NEN06377.1"/>
    </source>
</evidence>
<dbReference type="PANTHER" id="PTHR30511">
    <property type="entry name" value="ALANINE RACEMASE"/>
    <property type="match status" value="1"/>
</dbReference>
<organism evidence="6 7">
    <name type="scientific">Leifsonia tongyongensis</name>
    <dbReference type="NCBI Taxonomy" id="1268043"/>
    <lineage>
        <taxon>Bacteria</taxon>
        <taxon>Bacillati</taxon>
        <taxon>Actinomycetota</taxon>
        <taxon>Actinomycetes</taxon>
        <taxon>Micrococcales</taxon>
        <taxon>Microbacteriaceae</taxon>
        <taxon>Leifsonia</taxon>
    </lineage>
</organism>
<dbReference type="EC" id="5.1.1.1" evidence="6"/>
<dbReference type="EMBL" id="JAAGWY010000002">
    <property type="protein sequence ID" value="NEN06377.1"/>
    <property type="molecule type" value="Genomic_DNA"/>
</dbReference>
<comment type="caution">
    <text evidence="6">The sequence shown here is derived from an EMBL/GenBank/DDBJ whole genome shotgun (WGS) entry which is preliminary data.</text>
</comment>
<keyword evidence="2 4" id="KW-0663">Pyridoxal phosphate</keyword>
<dbReference type="InterPro" id="IPR029066">
    <property type="entry name" value="PLP-binding_barrel"/>
</dbReference>
<dbReference type="PROSITE" id="PS00395">
    <property type="entry name" value="ALANINE_RACEMASE"/>
    <property type="match status" value="1"/>
</dbReference>
<dbReference type="GO" id="GO:0030170">
    <property type="term" value="F:pyridoxal phosphate binding"/>
    <property type="evidence" value="ECO:0007669"/>
    <property type="project" value="TreeGrafter"/>
</dbReference>
<gene>
    <name evidence="6" type="primary">alr</name>
    <name evidence="6" type="ORF">G3T36_10880</name>
</gene>
<dbReference type="Pfam" id="PF01168">
    <property type="entry name" value="Ala_racemase_N"/>
    <property type="match status" value="1"/>
</dbReference>
<dbReference type="RefSeq" id="WP_163289798.1">
    <property type="nucleotide sequence ID" value="NZ_JAAGWY010000002.1"/>
</dbReference>
<proteinExistence type="predicted"/>
<dbReference type="SMART" id="SM01005">
    <property type="entry name" value="Ala_racemase_C"/>
    <property type="match status" value="1"/>
</dbReference>
<evidence type="ECO:0000256" key="1">
    <source>
        <dbReference type="ARBA" id="ARBA00001933"/>
    </source>
</evidence>
<comment type="cofactor">
    <cofactor evidence="1 4">
        <name>pyridoxal 5'-phosphate</name>
        <dbReference type="ChEBI" id="CHEBI:597326"/>
    </cofactor>
</comment>
<dbReference type="GO" id="GO:0030632">
    <property type="term" value="P:D-alanine biosynthetic process"/>
    <property type="evidence" value="ECO:0007669"/>
    <property type="project" value="TreeGrafter"/>
</dbReference>
<reference evidence="6 7" key="1">
    <citation type="journal article" date="2014" name="J. Microbiol.">
        <title>Diaminobutyricibacter tongyongensis gen. nov., sp. nov. and Homoserinibacter gongjuensis gen. nov., sp. nov. belong to the family Microbacteriaceae.</title>
        <authorList>
            <person name="Kim S.J."/>
            <person name="Ahn J.H."/>
            <person name="Weon H.Y."/>
            <person name="Hamada M."/>
            <person name="Suzuki K."/>
            <person name="Kwon S.W."/>
        </authorList>
    </citation>
    <scope>NUCLEOTIDE SEQUENCE [LARGE SCALE GENOMIC DNA]</scope>
    <source>
        <strain evidence="6 7">NBRC 108724</strain>
    </source>
</reference>
<dbReference type="PANTHER" id="PTHR30511:SF0">
    <property type="entry name" value="ALANINE RACEMASE, CATABOLIC-RELATED"/>
    <property type="match status" value="1"/>
</dbReference>
<dbReference type="AlphaFoldDB" id="A0A6L9XYT8"/>
<dbReference type="InterPro" id="IPR009006">
    <property type="entry name" value="Ala_racemase/Decarboxylase_C"/>
</dbReference>
<accession>A0A6L9XYT8</accession>
<dbReference type="CDD" id="cd00430">
    <property type="entry name" value="PLPDE_III_AR"/>
    <property type="match status" value="1"/>
</dbReference>
<feature type="modified residue" description="N6-(pyridoxal phosphate)lysine" evidence="4">
    <location>
        <position position="41"/>
    </location>
</feature>
<evidence type="ECO:0000313" key="7">
    <source>
        <dbReference type="Proteomes" id="UP000474967"/>
    </source>
</evidence>
<keyword evidence="7" id="KW-1185">Reference proteome</keyword>